<evidence type="ECO:0000259" key="8">
    <source>
        <dbReference type="PROSITE" id="PS50089"/>
    </source>
</evidence>
<keyword evidence="12" id="KW-1185">Reference proteome</keyword>
<dbReference type="Pfam" id="PF25600">
    <property type="entry name" value="TRIM_CC"/>
    <property type="match status" value="1"/>
</dbReference>
<dbReference type="InterPro" id="IPR013320">
    <property type="entry name" value="ConA-like_dom_sf"/>
</dbReference>
<dbReference type="PANTHER" id="PTHR25465">
    <property type="entry name" value="B-BOX DOMAIN CONTAINING"/>
    <property type="match status" value="1"/>
</dbReference>
<keyword evidence="3 6" id="KW-0863">Zinc-finger</keyword>
<dbReference type="Pfam" id="PF00622">
    <property type="entry name" value="SPRY"/>
    <property type="match status" value="1"/>
</dbReference>
<dbReference type="InterPro" id="IPR043136">
    <property type="entry name" value="B30.2/SPRY_sf"/>
</dbReference>
<dbReference type="SMART" id="SM00336">
    <property type="entry name" value="BBOX"/>
    <property type="match status" value="1"/>
</dbReference>
<dbReference type="Gene3D" id="3.30.160.60">
    <property type="entry name" value="Classic Zinc Finger"/>
    <property type="match status" value="1"/>
</dbReference>
<dbReference type="CDD" id="cd19769">
    <property type="entry name" value="Bbox2_TRIM16-like"/>
    <property type="match status" value="1"/>
</dbReference>
<dbReference type="Gene3D" id="4.10.830.40">
    <property type="match status" value="1"/>
</dbReference>
<keyword evidence="5" id="KW-0391">Immunity</keyword>
<feature type="domain" description="B box-type" evidence="9">
    <location>
        <begin position="176"/>
        <end position="216"/>
    </location>
</feature>
<keyword evidence="1" id="KW-0399">Innate immunity</keyword>
<reference evidence="11" key="1">
    <citation type="submission" date="2020-07" db="EMBL/GenBank/DDBJ databases">
        <title>A long reads based de novo assembly of the rainbow trout Arlee double haploid line genome.</title>
        <authorList>
            <person name="Gao G."/>
            <person name="Palti Y."/>
        </authorList>
    </citation>
    <scope>NUCLEOTIDE SEQUENCE [LARGE SCALE GENOMIC DNA]</scope>
</reference>
<dbReference type="SMART" id="SM00184">
    <property type="entry name" value="RING"/>
    <property type="match status" value="1"/>
</dbReference>
<dbReference type="GO" id="GO:0045087">
    <property type="term" value="P:innate immune response"/>
    <property type="evidence" value="ECO:0007669"/>
    <property type="project" value="UniProtKB-KW"/>
</dbReference>
<dbReference type="InterPro" id="IPR006574">
    <property type="entry name" value="PRY"/>
</dbReference>
<sequence>MSPYFLGLWSKVVHYIGSSLRLTLYVPLFSPGMASPTSLLSENQFQCSVCLDVFTDPVTTPCGHTFCMACIRGLWKISYGCKCPTCGNTFTVRPQISINVAFKEITDQFKRIQVGVSNLTVAKPGEVACDVCTGGTIKALKSCLVCLTSYCEPHLEPHKRVATLKVHKLIDPVEKLEDRMCKKHEKLLESFCKTDQMCVCQFCTETCHKTHHTVAIEEECGEKKAQIKKMESGVQQMIQARQKKVEEIKHSMELSRITSKKEMEDGAQIFTALVRSIERSQAELNEGIEEKQSAAERRAEGLVKELEQEITELQRRSTELEQLSITEDHLHLLQSLPSLCTTPPTKDWSEISVDSDMCVGNVRRALSQLEDTLQKELETLKEREFKRIQKYAVDVTLDPDTAHPNIVLSSDCKQARRGDMLQILPDNPQRFDPVLCILGKRGFSIGRFYFEVQVGDKTYWDLGVVRGSVNRKGMITSTPENGYWTIRLRGGEEYRALASPSILLSLGEKPQKVGVFVDYEEGLVSFYDVEAKAHIYSFTGYSFTERLYPFLSPSVSDDGKNSAPLVISPVNHEG</sequence>
<dbReference type="Pfam" id="PF13765">
    <property type="entry name" value="PRY"/>
    <property type="match status" value="1"/>
</dbReference>
<proteinExistence type="predicted"/>
<reference evidence="11" key="2">
    <citation type="submission" date="2025-08" db="UniProtKB">
        <authorList>
            <consortium name="Ensembl"/>
        </authorList>
    </citation>
    <scope>IDENTIFICATION</scope>
</reference>
<evidence type="ECO:0000313" key="11">
    <source>
        <dbReference type="Ensembl" id="ENSOMYP00000124768.1"/>
    </source>
</evidence>
<evidence type="ECO:0000256" key="7">
    <source>
        <dbReference type="SAM" id="Coils"/>
    </source>
</evidence>
<gene>
    <name evidence="11" type="primary">LOC110500391</name>
</gene>
<name>A0A8L0DKY7_ONCMY</name>
<dbReference type="InterPro" id="IPR017907">
    <property type="entry name" value="Znf_RING_CS"/>
</dbReference>
<dbReference type="SUPFAM" id="SSF57845">
    <property type="entry name" value="B-box zinc-binding domain"/>
    <property type="match status" value="1"/>
</dbReference>
<dbReference type="PROSITE" id="PS50119">
    <property type="entry name" value="ZF_BBOX"/>
    <property type="match status" value="1"/>
</dbReference>
<dbReference type="PANTHER" id="PTHR25465:SF32">
    <property type="entry name" value="BLOODTHIRSTY-RELATED GENE FAMILY, MEMBER 16 ISOFORM X1-RELATED"/>
    <property type="match status" value="1"/>
</dbReference>
<accession>A0A8L0DKY7</accession>
<dbReference type="Pfam" id="PF13445">
    <property type="entry name" value="zf-RING_UBOX"/>
    <property type="match status" value="1"/>
</dbReference>
<dbReference type="Proteomes" id="UP000694395">
    <property type="component" value="Chromosome 21"/>
</dbReference>
<dbReference type="InterPro" id="IPR001870">
    <property type="entry name" value="B30.2/SPRY"/>
</dbReference>
<evidence type="ECO:0000259" key="9">
    <source>
        <dbReference type="PROSITE" id="PS50119"/>
    </source>
</evidence>
<feature type="domain" description="RING-type" evidence="8">
    <location>
        <begin position="47"/>
        <end position="86"/>
    </location>
</feature>
<dbReference type="InterPro" id="IPR027370">
    <property type="entry name" value="Znf-RING_euk"/>
</dbReference>
<dbReference type="InterPro" id="IPR051051">
    <property type="entry name" value="E3_ubiq-ligase_TRIM/RNF"/>
</dbReference>
<reference evidence="11" key="3">
    <citation type="submission" date="2025-09" db="UniProtKB">
        <authorList>
            <consortium name="Ensembl"/>
        </authorList>
    </citation>
    <scope>IDENTIFICATION</scope>
</reference>
<organism evidence="11 12">
    <name type="scientific">Oncorhynchus mykiss</name>
    <name type="common">Rainbow trout</name>
    <name type="synonym">Salmo gairdneri</name>
    <dbReference type="NCBI Taxonomy" id="8022"/>
    <lineage>
        <taxon>Eukaryota</taxon>
        <taxon>Metazoa</taxon>
        <taxon>Chordata</taxon>
        <taxon>Craniata</taxon>
        <taxon>Vertebrata</taxon>
        <taxon>Euteleostomi</taxon>
        <taxon>Actinopterygii</taxon>
        <taxon>Neopterygii</taxon>
        <taxon>Teleostei</taxon>
        <taxon>Protacanthopterygii</taxon>
        <taxon>Salmoniformes</taxon>
        <taxon>Salmonidae</taxon>
        <taxon>Salmoninae</taxon>
        <taxon>Oncorhynchus</taxon>
    </lineage>
</organism>
<dbReference type="FunFam" id="2.60.120.920:FF:000004">
    <property type="entry name" value="Butyrophilin subfamily 1 member A1"/>
    <property type="match status" value="1"/>
</dbReference>
<dbReference type="GeneTree" id="ENSGT01040000240385"/>
<dbReference type="Gene3D" id="2.60.120.920">
    <property type="match status" value="1"/>
</dbReference>
<dbReference type="PRINTS" id="PR01407">
    <property type="entry name" value="BUTYPHLNCDUF"/>
</dbReference>
<dbReference type="PROSITE" id="PS00518">
    <property type="entry name" value="ZF_RING_1"/>
    <property type="match status" value="1"/>
</dbReference>
<keyword evidence="4" id="KW-0862">Zinc</keyword>
<evidence type="ECO:0000256" key="3">
    <source>
        <dbReference type="ARBA" id="ARBA00022771"/>
    </source>
</evidence>
<dbReference type="Gene3D" id="3.30.40.10">
    <property type="entry name" value="Zinc/RING finger domain, C3HC4 (zinc finger)"/>
    <property type="match status" value="1"/>
</dbReference>
<keyword evidence="2" id="KW-0479">Metal-binding</keyword>
<dbReference type="InterPro" id="IPR001841">
    <property type="entry name" value="Znf_RING"/>
</dbReference>
<dbReference type="Ensembl" id="ENSOMYT00000128559.1">
    <property type="protein sequence ID" value="ENSOMYP00000124768.1"/>
    <property type="gene ID" value="ENSOMYG00000017083.2"/>
</dbReference>
<evidence type="ECO:0008006" key="13">
    <source>
        <dbReference type="Google" id="ProtNLM"/>
    </source>
</evidence>
<feature type="domain" description="B30.2/SPRY" evidence="10">
    <location>
        <begin position="375"/>
        <end position="570"/>
    </location>
</feature>
<dbReference type="GO" id="GO:0005737">
    <property type="term" value="C:cytoplasm"/>
    <property type="evidence" value="ECO:0007669"/>
    <property type="project" value="UniProtKB-ARBA"/>
</dbReference>
<dbReference type="CDD" id="cd13733">
    <property type="entry name" value="SPRY_PRY_C-I_1"/>
    <property type="match status" value="1"/>
</dbReference>
<dbReference type="SMART" id="SM00589">
    <property type="entry name" value="PRY"/>
    <property type="match status" value="1"/>
</dbReference>
<evidence type="ECO:0000256" key="4">
    <source>
        <dbReference type="ARBA" id="ARBA00022833"/>
    </source>
</evidence>
<dbReference type="PROSITE" id="PS50089">
    <property type="entry name" value="ZF_RING_2"/>
    <property type="match status" value="1"/>
</dbReference>
<dbReference type="InterPro" id="IPR003877">
    <property type="entry name" value="SPRY_dom"/>
</dbReference>
<dbReference type="InterPro" id="IPR000315">
    <property type="entry name" value="Znf_B-box"/>
</dbReference>
<dbReference type="SUPFAM" id="SSF49899">
    <property type="entry name" value="Concanavalin A-like lectins/glucanases"/>
    <property type="match status" value="1"/>
</dbReference>
<dbReference type="InterPro" id="IPR013083">
    <property type="entry name" value="Znf_RING/FYVE/PHD"/>
</dbReference>
<dbReference type="InterPro" id="IPR003879">
    <property type="entry name" value="Butyrophylin_SPRY"/>
</dbReference>
<protein>
    <recommendedName>
        <fullName evidence="13">E3 ubiquitin-protein ligase TRIM39-like</fullName>
    </recommendedName>
</protein>
<dbReference type="GO" id="GO:0008270">
    <property type="term" value="F:zinc ion binding"/>
    <property type="evidence" value="ECO:0007669"/>
    <property type="project" value="UniProtKB-KW"/>
</dbReference>
<evidence type="ECO:0000256" key="5">
    <source>
        <dbReference type="ARBA" id="ARBA00022859"/>
    </source>
</evidence>
<dbReference type="SUPFAM" id="SSF57850">
    <property type="entry name" value="RING/U-box"/>
    <property type="match status" value="1"/>
</dbReference>
<feature type="coiled-coil region" evidence="7">
    <location>
        <begin position="277"/>
        <end position="323"/>
    </location>
</feature>
<dbReference type="Pfam" id="PF00643">
    <property type="entry name" value="zf-B_box"/>
    <property type="match status" value="1"/>
</dbReference>
<evidence type="ECO:0000259" key="10">
    <source>
        <dbReference type="PROSITE" id="PS50188"/>
    </source>
</evidence>
<evidence type="ECO:0000256" key="1">
    <source>
        <dbReference type="ARBA" id="ARBA00022588"/>
    </source>
</evidence>
<dbReference type="AlphaFoldDB" id="A0A8L0DKY7"/>
<evidence type="ECO:0000256" key="2">
    <source>
        <dbReference type="ARBA" id="ARBA00022723"/>
    </source>
</evidence>
<dbReference type="PROSITE" id="PS50188">
    <property type="entry name" value="B302_SPRY"/>
    <property type="match status" value="1"/>
</dbReference>
<evidence type="ECO:0000313" key="12">
    <source>
        <dbReference type="Proteomes" id="UP000694395"/>
    </source>
</evidence>
<dbReference type="InterPro" id="IPR058030">
    <property type="entry name" value="TRIM8/14/16/25/29/45/65_CC"/>
</dbReference>
<keyword evidence="7" id="KW-0175">Coiled coil</keyword>
<dbReference type="SMART" id="SM00449">
    <property type="entry name" value="SPRY"/>
    <property type="match status" value="1"/>
</dbReference>
<evidence type="ECO:0000256" key="6">
    <source>
        <dbReference type="PROSITE-ProRule" id="PRU00024"/>
    </source>
</evidence>